<dbReference type="EMBL" id="PVTH01000005">
    <property type="protein sequence ID" value="PRY52766.1"/>
    <property type="molecule type" value="Genomic_DNA"/>
</dbReference>
<proteinExistence type="predicted"/>
<organism evidence="8 9">
    <name type="scientific">Arcticibacter pallidicorallinus</name>
    <dbReference type="NCBI Taxonomy" id="1259464"/>
    <lineage>
        <taxon>Bacteria</taxon>
        <taxon>Pseudomonadati</taxon>
        <taxon>Bacteroidota</taxon>
        <taxon>Sphingobacteriia</taxon>
        <taxon>Sphingobacteriales</taxon>
        <taxon>Sphingobacteriaceae</taxon>
        <taxon>Arcticibacter</taxon>
    </lineage>
</organism>
<evidence type="ECO:0000256" key="1">
    <source>
        <dbReference type="ARBA" id="ARBA00004651"/>
    </source>
</evidence>
<reference evidence="8 9" key="1">
    <citation type="submission" date="2018-03" db="EMBL/GenBank/DDBJ databases">
        <title>Genomic Encyclopedia of Type Strains, Phase III (KMG-III): the genomes of soil and plant-associated and newly described type strains.</title>
        <authorList>
            <person name="Whitman W."/>
        </authorList>
    </citation>
    <scope>NUCLEOTIDE SEQUENCE [LARGE SCALE GENOMIC DNA]</scope>
    <source>
        <strain evidence="8 9">CGMCC 1.9313</strain>
    </source>
</reference>
<feature type="transmembrane region" description="Helical" evidence="6">
    <location>
        <begin position="20"/>
        <end position="40"/>
    </location>
</feature>
<dbReference type="AlphaFoldDB" id="A0A2T0U4B7"/>
<sequence length="115" mass="13109">MNKMKQLFTTPLGRLRLVSYLEGISLLVLLGIAVPLKYFASDPTMVKTIGPVHGMLFLWFILSTLSVGVERQWRWQTTSKILVACIIPFGTFYIDRYILRQASKEAQTGEGFHEN</sequence>
<evidence type="ECO:0000259" key="7">
    <source>
        <dbReference type="Pfam" id="PF12823"/>
    </source>
</evidence>
<evidence type="ECO:0000256" key="3">
    <source>
        <dbReference type="ARBA" id="ARBA00022692"/>
    </source>
</evidence>
<evidence type="ECO:0000313" key="8">
    <source>
        <dbReference type="EMBL" id="PRY52766.1"/>
    </source>
</evidence>
<accession>A0A2T0U4B7</accession>
<protein>
    <submittedName>
        <fullName evidence="8">Integral membrane protein</fullName>
    </submittedName>
</protein>
<dbReference type="NCBIfam" id="TIGR03954">
    <property type="entry name" value="integ_memb_HG"/>
    <property type="match status" value="1"/>
</dbReference>
<evidence type="ECO:0000256" key="4">
    <source>
        <dbReference type="ARBA" id="ARBA00022989"/>
    </source>
</evidence>
<evidence type="ECO:0000256" key="2">
    <source>
        <dbReference type="ARBA" id="ARBA00022475"/>
    </source>
</evidence>
<keyword evidence="2" id="KW-1003">Cell membrane</keyword>
<evidence type="ECO:0000256" key="5">
    <source>
        <dbReference type="ARBA" id="ARBA00023136"/>
    </source>
</evidence>
<feature type="domain" description="DUF3817" evidence="7">
    <location>
        <begin position="13"/>
        <end position="99"/>
    </location>
</feature>
<dbReference type="PANTHER" id="PTHR40077:SF1">
    <property type="entry name" value="MEMBRANE PROTEIN"/>
    <property type="match status" value="1"/>
</dbReference>
<keyword evidence="3 6" id="KW-0812">Transmembrane</keyword>
<keyword evidence="5 6" id="KW-0472">Membrane</keyword>
<dbReference type="Proteomes" id="UP000238034">
    <property type="component" value="Unassembled WGS sequence"/>
</dbReference>
<gene>
    <name evidence="8" type="ORF">B0I27_105235</name>
</gene>
<dbReference type="Pfam" id="PF12823">
    <property type="entry name" value="DUF3817"/>
    <property type="match status" value="1"/>
</dbReference>
<evidence type="ECO:0000313" key="9">
    <source>
        <dbReference type="Proteomes" id="UP000238034"/>
    </source>
</evidence>
<keyword evidence="9" id="KW-1185">Reference proteome</keyword>
<evidence type="ECO:0000256" key="6">
    <source>
        <dbReference type="SAM" id="Phobius"/>
    </source>
</evidence>
<name>A0A2T0U4B7_9SPHI</name>
<keyword evidence="4 6" id="KW-1133">Transmembrane helix</keyword>
<dbReference type="GO" id="GO:0005886">
    <property type="term" value="C:plasma membrane"/>
    <property type="evidence" value="ECO:0007669"/>
    <property type="project" value="UniProtKB-SubCell"/>
</dbReference>
<dbReference type="InterPro" id="IPR023845">
    <property type="entry name" value="DUF3817_TM"/>
</dbReference>
<dbReference type="PANTHER" id="PTHR40077">
    <property type="entry name" value="MEMBRANE PROTEIN-RELATED"/>
    <property type="match status" value="1"/>
</dbReference>
<comment type="subcellular location">
    <subcellularLocation>
        <location evidence="1">Cell membrane</location>
        <topology evidence="1">Multi-pass membrane protein</topology>
    </subcellularLocation>
</comment>
<comment type="caution">
    <text evidence="8">The sequence shown here is derived from an EMBL/GenBank/DDBJ whole genome shotgun (WGS) entry which is preliminary data.</text>
</comment>
<feature type="transmembrane region" description="Helical" evidence="6">
    <location>
        <begin position="52"/>
        <end position="69"/>
    </location>
</feature>
<feature type="transmembrane region" description="Helical" evidence="6">
    <location>
        <begin position="81"/>
        <end position="99"/>
    </location>
</feature>